<evidence type="ECO:0000256" key="5">
    <source>
        <dbReference type="SAM" id="SignalP"/>
    </source>
</evidence>
<evidence type="ECO:0000313" key="7">
    <source>
        <dbReference type="EMBL" id="QIP39929.1"/>
    </source>
</evidence>
<name>A0A6G9CSS1_RHOER</name>
<evidence type="ECO:0000256" key="3">
    <source>
        <dbReference type="ARBA" id="ARBA00022448"/>
    </source>
</evidence>
<sequence>MHVPSRSTRILAALFTTAAIIGFSTACGTSQGVDTASATQSNDAFPVTIEHAQGSTTIDAEPQRVVTLGYTDHEPLLALGVEPVGMAEWWGSGMDESWPWTKDYWKGKTPTYINSGGDFNFEQIASLAPDLILALYADIDTETYKKLTSIAPTVAQSKDYDAYTTPWTDMTLTAGRALGKGPQAQQLITDTENAFAAARAAHPEFAGQTATIVNLDTPEGYVFSSHDPRGIFLSSLGFTLPATVDAFVGDQFGDWLPNERYDILEPVDRLIVMADPGGEKALADNTLYQRLPAVKSGNAIVVRYTADPPVGAAMSGNTVLSIPYAIDQLTATLSK</sequence>
<feature type="chain" id="PRO_5038435837" evidence="5">
    <location>
        <begin position="27"/>
        <end position="335"/>
    </location>
</feature>
<dbReference type="Pfam" id="PF01497">
    <property type="entry name" value="Peripla_BP_2"/>
    <property type="match status" value="1"/>
</dbReference>
<evidence type="ECO:0000256" key="2">
    <source>
        <dbReference type="ARBA" id="ARBA00008814"/>
    </source>
</evidence>
<dbReference type="RefSeq" id="WP_225320347.1">
    <property type="nucleotide sequence ID" value="NZ_CP050124.1"/>
</dbReference>
<dbReference type="InterPro" id="IPR051313">
    <property type="entry name" value="Bact_iron-sidero_bind"/>
</dbReference>
<comment type="subcellular location">
    <subcellularLocation>
        <location evidence="1">Cell envelope</location>
    </subcellularLocation>
</comment>
<dbReference type="GO" id="GO:1901678">
    <property type="term" value="P:iron coordination entity transport"/>
    <property type="evidence" value="ECO:0007669"/>
    <property type="project" value="UniProtKB-ARBA"/>
</dbReference>
<keyword evidence="3" id="KW-0813">Transport</keyword>
<dbReference type="Gene3D" id="3.40.50.1980">
    <property type="entry name" value="Nitrogenase molybdenum iron protein domain"/>
    <property type="match status" value="2"/>
</dbReference>
<dbReference type="PANTHER" id="PTHR30532:SF24">
    <property type="entry name" value="FERRIC ENTEROBACTIN-BINDING PERIPLASMIC PROTEIN FEPB"/>
    <property type="match status" value="1"/>
</dbReference>
<proteinExistence type="inferred from homology"/>
<evidence type="ECO:0000313" key="8">
    <source>
        <dbReference type="Proteomes" id="UP000502345"/>
    </source>
</evidence>
<evidence type="ECO:0000256" key="1">
    <source>
        <dbReference type="ARBA" id="ARBA00004196"/>
    </source>
</evidence>
<dbReference type="AlphaFoldDB" id="A0A6G9CSS1"/>
<organism evidence="7 8">
    <name type="scientific">Rhodococcus erythropolis</name>
    <name type="common">Arthrobacter picolinophilus</name>
    <dbReference type="NCBI Taxonomy" id="1833"/>
    <lineage>
        <taxon>Bacteria</taxon>
        <taxon>Bacillati</taxon>
        <taxon>Actinomycetota</taxon>
        <taxon>Actinomycetes</taxon>
        <taxon>Mycobacteriales</taxon>
        <taxon>Nocardiaceae</taxon>
        <taxon>Rhodococcus</taxon>
        <taxon>Rhodococcus erythropolis group</taxon>
    </lineage>
</organism>
<evidence type="ECO:0000256" key="4">
    <source>
        <dbReference type="ARBA" id="ARBA00022729"/>
    </source>
</evidence>
<dbReference type="SUPFAM" id="SSF53807">
    <property type="entry name" value="Helical backbone' metal receptor"/>
    <property type="match status" value="1"/>
</dbReference>
<dbReference type="PROSITE" id="PS51257">
    <property type="entry name" value="PROKAR_LIPOPROTEIN"/>
    <property type="match status" value="1"/>
</dbReference>
<evidence type="ECO:0000259" key="6">
    <source>
        <dbReference type="PROSITE" id="PS50983"/>
    </source>
</evidence>
<feature type="signal peptide" evidence="5">
    <location>
        <begin position="1"/>
        <end position="26"/>
    </location>
</feature>
<protein>
    <submittedName>
        <fullName evidence="7">Iron siderophore-binding protein</fullName>
    </submittedName>
</protein>
<reference evidence="7 8" key="1">
    <citation type="submission" date="2020-03" db="EMBL/GenBank/DDBJ databases">
        <title>Screen low temperature-resistant strains for efficient degradation of petroleum hydrocarbons under the low temperature.</title>
        <authorList>
            <person name="Wang Y."/>
            <person name="Chen J."/>
        </authorList>
    </citation>
    <scope>NUCLEOTIDE SEQUENCE [LARGE SCALE GENOMIC DNA]</scope>
    <source>
        <strain evidence="7 8">KB1</strain>
    </source>
</reference>
<dbReference type="EMBL" id="CP050124">
    <property type="protein sequence ID" value="QIP39929.1"/>
    <property type="molecule type" value="Genomic_DNA"/>
</dbReference>
<dbReference type="Proteomes" id="UP000502345">
    <property type="component" value="Chromosome"/>
</dbReference>
<dbReference type="CDD" id="cd01146">
    <property type="entry name" value="FhuD"/>
    <property type="match status" value="1"/>
</dbReference>
<feature type="domain" description="Fe/B12 periplasmic-binding" evidence="6">
    <location>
        <begin position="64"/>
        <end position="335"/>
    </location>
</feature>
<keyword evidence="4 5" id="KW-0732">Signal</keyword>
<dbReference type="GO" id="GO:0030288">
    <property type="term" value="C:outer membrane-bounded periplasmic space"/>
    <property type="evidence" value="ECO:0007669"/>
    <property type="project" value="TreeGrafter"/>
</dbReference>
<gene>
    <name evidence="7" type="ORF">G9444_2685</name>
</gene>
<dbReference type="PANTHER" id="PTHR30532">
    <property type="entry name" value="IRON III DICITRATE-BINDING PERIPLASMIC PROTEIN"/>
    <property type="match status" value="1"/>
</dbReference>
<dbReference type="PROSITE" id="PS50983">
    <property type="entry name" value="FE_B12_PBP"/>
    <property type="match status" value="1"/>
</dbReference>
<accession>A0A6G9CSS1</accession>
<comment type="similarity">
    <text evidence="2">Belongs to the bacterial solute-binding protein 8 family.</text>
</comment>
<dbReference type="InterPro" id="IPR002491">
    <property type="entry name" value="ABC_transptr_periplasmic_BD"/>
</dbReference>